<protein>
    <recommendedName>
        <fullName evidence="3">Transposase</fullName>
    </recommendedName>
</protein>
<evidence type="ECO:0000313" key="2">
    <source>
        <dbReference type="Proteomes" id="UP000644548"/>
    </source>
</evidence>
<name>A0ABQ2RY46_9DEIO</name>
<comment type="caution">
    <text evidence="1">The sequence shown here is derived from an EMBL/GenBank/DDBJ whole genome shotgun (WGS) entry which is preliminary data.</text>
</comment>
<reference evidence="2" key="1">
    <citation type="journal article" date="2019" name="Int. J. Syst. Evol. Microbiol.">
        <title>The Global Catalogue of Microorganisms (GCM) 10K type strain sequencing project: providing services to taxonomists for standard genome sequencing and annotation.</title>
        <authorList>
            <consortium name="The Broad Institute Genomics Platform"/>
            <consortium name="The Broad Institute Genome Sequencing Center for Infectious Disease"/>
            <person name="Wu L."/>
            <person name="Ma J."/>
        </authorList>
    </citation>
    <scope>NUCLEOTIDE SEQUENCE [LARGE SCALE GENOMIC DNA]</scope>
    <source>
        <strain evidence="2">JCM 31405</strain>
    </source>
</reference>
<evidence type="ECO:0008006" key="3">
    <source>
        <dbReference type="Google" id="ProtNLM"/>
    </source>
</evidence>
<dbReference type="EMBL" id="BMQN01000001">
    <property type="protein sequence ID" value="GGR79871.1"/>
    <property type="molecule type" value="Genomic_DNA"/>
</dbReference>
<accession>A0ABQ2RY46</accession>
<organism evidence="1 2">
    <name type="scientific">Deinococcus sedimenti</name>
    <dbReference type="NCBI Taxonomy" id="1867090"/>
    <lineage>
        <taxon>Bacteria</taxon>
        <taxon>Thermotogati</taxon>
        <taxon>Deinococcota</taxon>
        <taxon>Deinococci</taxon>
        <taxon>Deinococcales</taxon>
        <taxon>Deinococcaceae</taxon>
        <taxon>Deinococcus</taxon>
    </lineage>
</organism>
<sequence>MERTPDQSGRVQDGGGQGIPDRLHLFTAQEWLFWPNHIERVVPAELSTAQQVSLMERGVQRAVSYMCKRHVRRRGVS</sequence>
<keyword evidence="2" id="KW-1185">Reference proteome</keyword>
<evidence type="ECO:0000313" key="1">
    <source>
        <dbReference type="EMBL" id="GGR79871.1"/>
    </source>
</evidence>
<gene>
    <name evidence="1" type="ORF">GCM10008960_03420</name>
</gene>
<proteinExistence type="predicted"/>
<dbReference type="Proteomes" id="UP000644548">
    <property type="component" value="Unassembled WGS sequence"/>
</dbReference>